<accession>A0A084IJA5</accession>
<dbReference type="RefSeq" id="WP_037339042.1">
    <property type="nucleotide sequence ID" value="NZ_APNK01000022.1"/>
</dbReference>
<sequence length="90" mass="9576">MVNGLIALMAAVAALVNIATALILRRRDRRWYVFPWLMAIGLVVMAAGLFVHSSTMLALVCAGSVCLIAGAALLLRFSMRGLSTTRGSPD</sequence>
<keyword evidence="1" id="KW-0812">Transmembrane</keyword>
<dbReference type="STRING" id="1304275.C41B8_13120"/>
<reference evidence="2 3" key="1">
    <citation type="submission" date="2013-03" db="EMBL/GenBank/DDBJ databases">
        <title>Salinisphaera hydrothermalis C41B8 Genome Sequencing.</title>
        <authorList>
            <person name="Li C."/>
            <person name="Lai Q."/>
            <person name="Shao Z."/>
        </authorList>
    </citation>
    <scope>NUCLEOTIDE SEQUENCE [LARGE SCALE GENOMIC DNA]</scope>
    <source>
        <strain evidence="2 3">C41B8</strain>
    </source>
</reference>
<feature type="transmembrane region" description="Helical" evidence="1">
    <location>
        <begin position="6"/>
        <end position="24"/>
    </location>
</feature>
<evidence type="ECO:0000313" key="2">
    <source>
        <dbReference type="EMBL" id="KEZ76789.1"/>
    </source>
</evidence>
<keyword evidence="1" id="KW-1133">Transmembrane helix</keyword>
<protein>
    <submittedName>
        <fullName evidence="2">Uncharacterized protein</fullName>
    </submittedName>
</protein>
<organism evidence="2 3">
    <name type="scientific">Salinisphaera hydrothermalis (strain C41B8)</name>
    <dbReference type="NCBI Taxonomy" id="1304275"/>
    <lineage>
        <taxon>Bacteria</taxon>
        <taxon>Pseudomonadati</taxon>
        <taxon>Pseudomonadota</taxon>
        <taxon>Gammaproteobacteria</taxon>
        <taxon>Salinisphaerales</taxon>
        <taxon>Salinisphaeraceae</taxon>
        <taxon>Salinisphaera</taxon>
    </lineage>
</organism>
<comment type="caution">
    <text evidence="2">The sequence shown here is derived from an EMBL/GenBank/DDBJ whole genome shotgun (WGS) entry which is preliminary data.</text>
</comment>
<gene>
    <name evidence="2" type="ORF">C41B8_13120</name>
</gene>
<proteinExistence type="predicted"/>
<feature type="transmembrane region" description="Helical" evidence="1">
    <location>
        <begin position="57"/>
        <end position="77"/>
    </location>
</feature>
<dbReference type="AlphaFoldDB" id="A0A084IJA5"/>
<evidence type="ECO:0000256" key="1">
    <source>
        <dbReference type="SAM" id="Phobius"/>
    </source>
</evidence>
<keyword evidence="1" id="KW-0472">Membrane</keyword>
<feature type="transmembrane region" description="Helical" evidence="1">
    <location>
        <begin position="31"/>
        <end position="51"/>
    </location>
</feature>
<evidence type="ECO:0000313" key="3">
    <source>
        <dbReference type="Proteomes" id="UP000028302"/>
    </source>
</evidence>
<dbReference type="EMBL" id="APNK01000022">
    <property type="protein sequence ID" value="KEZ76789.1"/>
    <property type="molecule type" value="Genomic_DNA"/>
</dbReference>
<name>A0A084IJA5_SALHC</name>
<dbReference type="Proteomes" id="UP000028302">
    <property type="component" value="Unassembled WGS sequence"/>
</dbReference>
<keyword evidence="3" id="KW-1185">Reference proteome</keyword>